<organism evidence="2 3">
    <name type="scientific">Symbiodinium microadriaticum</name>
    <name type="common">Dinoflagellate</name>
    <name type="synonym">Zooxanthella microadriatica</name>
    <dbReference type="NCBI Taxonomy" id="2951"/>
    <lineage>
        <taxon>Eukaryota</taxon>
        <taxon>Sar</taxon>
        <taxon>Alveolata</taxon>
        <taxon>Dinophyceae</taxon>
        <taxon>Suessiales</taxon>
        <taxon>Symbiodiniaceae</taxon>
        <taxon>Symbiodinium</taxon>
    </lineage>
</organism>
<evidence type="ECO:0000313" key="2">
    <source>
        <dbReference type="EMBL" id="OLQ13721.1"/>
    </source>
</evidence>
<protein>
    <submittedName>
        <fullName evidence="2">Uncharacterized protein</fullName>
    </submittedName>
</protein>
<feature type="compositionally biased region" description="Low complexity" evidence="1">
    <location>
        <begin position="147"/>
        <end position="158"/>
    </location>
</feature>
<evidence type="ECO:0000256" key="1">
    <source>
        <dbReference type="SAM" id="MobiDB-lite"/>
    </source>
</evidence>
<comment type="caution">
    <text evidence="2">The sequence shown here is derived from an EMBL/GenBank/DDBJ whole genome shotgun (WGS) entry which is preliminary data.</text>
</comment>
<reference evidence="2 3" key="1">
    <citation type="submission" date="2016-02" db="EMBL/GenBank/DDBJ databases">
        <title>Genome analysis of coral dinoflagellate symbionts highlights evolutionary adaptations to a symbiotic lifestyle.</title>
        <authorList>
            <person name="Aranda M."/>
            <person name="Li Y."/>
            <person name="Liew Y.J."/>
            <person name="Baumgarten S."/>
            <person name="Simakov O."/>
            <person name="Wilson M."/>
            <person name="Piel J."/>
            <person name="Ashoor H."/>
            <person name="Bougouffa S."/>
            <person name="Bajic V.B."/>
            <person name="Ryu T."/>
            <person name="Ravasi T."/>
            <person name="Bayer T."/>
            <person name="Micklem G."/>
            <person name="Kim H."/>
            <person name="Bhak J."/>
            <person name="Lajeunesse T.C."/>
            <person name="Voolstra C.R."/>
        </authorList>
    </citation>
    <scope>NUCLEOTIDE SEQUENCE [LARGE SCALE GENOMIC DNA]</scope>
    <source>
        <strain evidence="2 3">CCMP2467</strain>
    </source>
</reference>
<dbReference type="EMBL" id="LSRX01000024">
    <property type="protein sequence ID" value="OLQ13721.1"/>
    <property type="molecule type" value="Genomic_DNA"/>
</dbReference>
<dbReference type="OrthoDB" id="10275779at2759"/>
<accession>A0A1Q9F238</accession>
<proteinExistence type="predicted"/>
<feature type="region of interest" description="Disordered" evidence="1">
    <location>
        <begin position="131"/>
        <end position="177"/>
    </location>
</feature>
<keyword evidence="3" id="KW-1185">Reference proteome</keyword>
<name>A0A1Q9F238_SYMMI</name>
<evidence type="ECO:0000313" key="3">
    <source>
        <dbReference type="Proteomes" id="UP000186817"/>
    </source>
</evidence>
<gene>
    <name evidence="2" type="ORF">AK812_SmicGene2189</name>
</gene>
<dbReference type="AlphaFoldDB" id="A0A1Q9F238"/>
<dbReference type="Proteomes" id="UP000186817">
    <property type="component" value="Unassembled WGS sequence"/>
</dbReference>
<feature type="compositionally biased region" description="Polar residues" evidence="1">
    <location>
        <begin position="131"/>
        <end position="146"/>
    </location>
</feature>
<sequence>MRVDLSLRSQPLTDQLVEEVFKAMRLGVQELAKRPDMTMVFSLHLQDAPIPSMRHVKRLLALSHEIGDLLFLVARGSAMVLHPHGFLGRGMVSIVRFIQAAAAAPWPETIVPSIQEADAFLEGLRSSCLTPQSGASSGSESTFLPQSESSSSVATQSSLKDASPGNVESDFPSQEGKVGNVACSAFSKPPGSLAELEQDSDDLDVDGWVPSERHEGSGNLVMELSEMQPPSHKRRSRSMFSWLQCIECV</sequence>